<keyword evidence="4" id="KW-1185">Reference proteome</keyword>
<dbReference type="InterPro" id="IPR050212">
    <property type="entry name" value="Ntdp-like"/>
</dbReference>
<dbReference type="InterPro" id="IPR007295">
    <property type="entry name" value="DUF402"/>
</dbReference>
<dbReference type="InParanoid" id="A0A212QVW2"/>
<dbReference type="InterPro" id="IPR035930">
    <property type="entry name" value="FomD-like_sf"/>
</dbReference>
<evidence type="ECO:0000259" key="2">
    <source>
        <dbReference type="Pfam" id="PF04167"/>
    </source>
</evidence>
<evidence type="ECO:0000313" key="4">
    <source>
        <dbReference type="Proteomes" id="UP000197025"/>
    </source>
</evidence>
<dbReference type="EMBL" id="FYEK01000027">
    <property type="protein sequence ID" value="SNB63739.1"/>
    <property type="molecule type" value="Genomic_DNA"/>
</dbReference>
<evidence type="ECO:0000256" key="1">
    <source>
        <dbReference type="ARBA" id="ARBA00022801"/>
    </source>
</evidence>
<organism evidence="3 4">
    <name type="scientific">Thermoflexus hugenholtzii JAD2</name>
    <dbReference type="NCBI Taxonomy" id="877466"/>
    <lineage>
        <taxon>Bacteria</taxon>
        <taxon>Bacillati</taxon>
        <taxon>Chloroflexota</taxon>
        <taxon>Thermoflexia</taxon>
        <taxon>Thermoflexales</taxon>
        <taxon>Thermoflexaceae</taxon>
        <taxon>Thermoflexus</taxon>
    </lineage>
</organism>
<feature type="domain" description="DUF402" evidence="2">
    <location>
        <begin position="40"/>
        <end position="160"/>
    </location>
</feature>
<dbReference type="Proteomes" id="UP000197025">
    <property type="component" value="Unassembled WGS sequence"/>
</dbReference>
<sequence>MGSGLSPELPRPIRVRRLAADGRLRVIYVGRLMRASPEALVVEAFWERPPLDLGYVRLEPQDRFVEYFFPGRWFVIYEIHHHRDDRLKGWYCDIVYPPRVSEEEIELRDLALDVFVTPAGEVRVLDEEEFEALRLSERDPSAYAAARSALRDLLRMVERRDPPFGILPWAAA</sequence>
<dbReference type="AlphaFoldDB" id="A0A212QVW2"/>
<dbReference type="SUPFAM" id="SSF159234">
    <property type="entry name" value="FomD-like"/>
    <property type="match status" value="1"/>
</dbReference>
<keyword evidence="1" id="KW-0378">Hydrolase</keyword>
<accession>A0A212QVW2</accession>
<dbReference type="GO" id="GO:0016787">
    <property type="term" value="F:hydrolase activity"/>
    <property type="evidence" value="ECO:0007669"/>
    <property type="project" value="UniProtKB-KW"/>
</dbReference>
<proteinExistence type="predicted"/>
<dbReference type="PANTHER" id="PTHR39159:SF1">
    <property type="entry name" value="UPF0374 PROTEIN YGAC"/>
    <property type="match status" value="1"/>
</dbReference>
<protein>
    <recommendedName>
        <fullName evidence="2">DUF402 domain-containing protein</fullName>
    </recommendedName>
</protein>
<evidence type="ECO:0000313" key="3">
    <source>
        <dbReference type="EMBL" id="SNB63739.1"/>
    </source>
</evidence>
<name>A0A212QVW2_9CHLR</name>
<dbReference type="OrthoDB" id="4327917at2"/>
<dbReference type="Pfam" id="PF04167">
    <property type="entry name" value="DUF402"/>
    <property type="match status" value="1"/>
</dbReference>
<gene>
    <name evidence="3" type="ORF">SAMN02746019_00006920</name>
</gene>
<dbReference type="Gene3D" id="2.40.380.10">
    <property type="entry name" value="FomD-like"/>
    <property type="match status" value="1"/>
</dbReference>
<dbReference type="PANTHER" id="PTHR39159">
    <property type="match status" value="1"/>
</dbReference>
<dbReference type="RefSeq" id="WP_088570952.1">
    <property type="nucleotide sequence ID" value="NZ_FYEK01000027.1"/>
</dbReference>
<reference evidence="4" key="1">
    <citation type="submission" date="2017-06" db="EMBL/GenBank/DDBJ databases">
        <authorList>
            <person name="Varghese N."/>
            <person name="Submissions S."/>
        </authorList>
    </citation>
    <scope>NUCLEOTIDE SEQUENCE [LARGE SCALE GENOMIC DNA]</scope>
    <source>
        <strain evidence="4">JAD2</strain>
    </source>
</reference>